<evidence type="ECO:0000259" key="1">
    <source>
        <dbReference type="Pfam" id="PF08241"/>
    </source>
</evidence>
<dbReference type="GeneTree" id="ENSGT00530000063975"/>
<keyword evidence="3" id="KW-1185">Reference proteome</keyword>
<organism evidence="2 3">
    <name type="scientific">Hippocampus comes</name>
    <name type="common">Tiger tail seahorse</name>
    <dbReference type="NCBI Taxonomy" id="109280"/>
    <lineage>
        <taxon>Eukaryota</taxon>
        <taxon>Metazoa</taxon>
        <taxon>Chordata</taxon>
        <taxon>Craniata</taxon>
        <taxon>Vertebrata</taxon>
        <taxon>Euteleostomi</taxon>
        <taxon>Actinopterygii</taxon>
        <taxon>Neopterygii</taxon>
        <taxon>Teleostei</taxon>
        <taxon>Neoteleostei</taxon>
        <taxon>Acanthomorphata</taxon>
        <taxon>Syngnathiaria</taxon>
        <taxon>Syngnathiformes</taxon>
        <taxon>Syngnathoidei</taxon>
        <taxon>Syngnathidae</taxon>
        <taxon>Hippocampus</taxon>
    </lineage>
</organism>
<dbReference type="Pfam" id="PF08241">
    <property type="entry name" value="Methyltransf_11"/>
    <property type="match status" value="1"/>
</dbReference>
<evidence type="ECO:0000313" key="2">
    <source>
        <dbReference type="Ensembl" id="ENSHCOP00000007626.1"/>
    </source>
</evidence>
<dbReference type="InterPro" id="IPR029063">
    <property type="entry name" value="SAM-dependent_MTases_sf"/>
</dbReference>
<dbReference type="InterPro" id="IPR013216">
    <property type="entry name" value="Methyltransf_11"/>
</dbReference>
<dbReference type="CDD" id="cd02440">
    <property type="entry name" value="AdoMet_MTases"/>
    <property type="match status" value="1"/>
</dbReference>
<sequence>MSSGDHPRTFEMARDVIRSAHNNGSAEDLMLFYDRWAPNYEQDVDLIEYRAPRLVAAQVAAHFGGERQAAMVLDVACGTGMHAGVAQMKREGFQRFVGVDGSERMLQHARQSGLYQDLQMAVLGEQPIPVPSGAFDVVTISGGLSSSHVPAKAIRELLRAAKRGGLVCMSTRANRDNVAYKVALEGEMKKMEDEGLWRRVEVTRVSRFERGVSDHEGGHVPGCVYLFQKL</sequence>
<protein>
    <submittedName>
        <fullName evidence="2">Methyltransferase like 27</fullName>
    </submittedName>
</protein>
<reference evidence="2" key="1">
    <citation type="submission" date="2025-08" db="UniProtKB">
        <authorList>
            <consortium name="Ensembl"/>
        </authorList>
    </citation>
    <scope>IDENTIFICATION</scope>
</reference>
<feature type="domain" description="Methyltransferase type 11" evidence="1">
    <location>
        <begin position="73"/>
        <end position="168"/>
    </location>
</feature>
<dbReference type="Ensembl" id="ENSHCOT00000001676.1">
    <property type="protein sequence ID" value="ENSHCOP00000007626.1"/>
    <property type="gene ID" value="ENSHCOG00000009788.1"/>
</dbReference>
<dbReference type="SUPFAM" id="SSF53335">
    <property type="entry name" value="S-adenosyl-L-methionine-dependent methyltransferases"/>
    <property type="match status" value="1"/>
</dbReference>
<reference evidence="2" key="2">
    <citation type="submission" date="2025-09" db="UniProtKB">
        <authorList>
            <consortium name="Ensembl"/>
        </authorList>
    </citation>
    <scope>IDENTIFICATION</scope>
</reference>
<evidence type="ECO:0000313" key="3">
    <source>
        <dbReference type="Proteomes" id="UP000264820"/>
    </source>
</evidence>
<dbReference type="Gene3D" id="3.40.50.150">
    <property type="entry name" value="Vaccinia Virus protein VP39"/>
    <property type="match status" value="1"/>
</dbReference>
<dbReference type="GO" id="GO:0008757">
    <property type="term" value="F:S-adenosylmethionine-dependent methyltransferase activity"/>
    <property type="evidence" value="ECO:0007669"/>
    <property type="project" value="InterPro"/>
</dbReference>
<dbReference type="PANTHER" id="PTHR43591">
    <property type="entry name" value="METHYLTRANSFERASE"/>
    <property type="match status" value="1"/>
</dbReference>
<dbReference type="STRING" id="109280.ENSHCOP00000007626"/>
<dbReference type="AlphaFoldDB" id="A0A3Q2Y3Z1"/>
<name>A0A3Q2Y3Z1_HIPCM</name>
<dbReference type="PANTHER" id="PTHR43591:SF101">
    <property type="entry name" value="METHYLTRANSFERASE-LIKE PROTEIN 27"/>
    <property type="match status" value="1"/>
</dbReference>
<proteinExistence type="predicted"/>
<dbReference type="Proteomes" id="UP000264820">
    <property type="component" value="Unplaced"/>
</dbReference>
<accession>A0A3Q2Y3Z1</accession>